<feature type="transmembrane region" description="Helical" evidence="1">
    <location>
        <begin position="593"/>
        <end position="613"/>
    </location>
</feature>
<keyword evidence="1" id="KW-1133">Transmembrane helix</keyword>
<evidence type="ECO:0000259" key="2">
    <source>
        <dbReference type="Pfam" id="PF20155"/>
    </source>
</evidence>
<feature type="transmembrane region" description="Helical" evidence="1">
    <location>
        <begin position="506"/>
        <end position="530"/>
    </location>
</feature>
<dbReference type="RefSeq" id="WP_104619113.1">
    <property type="nucleotide sequence ID" value="NZ_JJMJ01000239.1"/>
</dbReference>
<reference evidence="3 4" key="1">
    <citation type="submission" date="2014-04" db="EMBL/GenBank/DDBJ databases">
        <title>Whole genome sequence of 'Brachyspira hampsonii' D13-03603F2.</title>
        <authorList>
            <person name="Patterson A.H."/>
            <person name="Chaban B."/>
            <person name="Fernando C."/>
            <person name="Harding J.C."/>
            <person name="Hill J.E."/>
        </authorList>
    </citation>
    <scope>NUCLEOTIDE SEQUENCE [LARGE SCALE GENOMIC DNA]</scope>
    <source>
        <strain evidence="3 4">D13-03603F2</strain>
    </source>
</reference>
<feature type="transmembrane region" description="Helical" evidence="1">
    <location>
        <begin position="475"/>
        <end position="494"/>
    </location>
</feature>
<gene>
    <name evidence="3" type="ORF">DJ52_13340</name>
</gene>
<feature type="transmembrane region" description="Helical" evidence="1">
    <location>
        <begin position="403"/>
        <end position="422"/>
    </location>
</feature>
<name>A0ABX5B1D7_9SPIR</name>
<dbReference type="InterPro" id="IPR013491">
    <property type="entry name" value="Tape_meas_N"/>
</dbReference>
<evidence type="ECO:0000313" key="4">
    <source>
        <dbReference type="Proteomes" id="UP000238924"/>
    </source>
</evidence>
<organism evidence="3 4">
    <name type="scientific">Brachyspira murdochii</name>
    <dbReference type="NCBI Taxonomy" id="84378"/>
    <lineage>
        <taxon>Bacteria</taxon>
        <taxon>Pseudomonadati</taxon>
        <taxon>Spirochaetota</taxon>
        <taxon>Spirochaetia</taxon>
        <taxon>Brachyspirales</taxon>
        <taxon>Brachyspiraceae</taxon>
        <taxon>Brachyspira</taxon>
    </lineage>
</organism>
<dbReference type="Pfam" id="PF20155">
    <property type="entry name" value="TMP_3"/>
    <property type="match status" value="1"/>
</dbReference>
<comment type="caution">
    <text evidence="3">The sequence shown here is derived from an EMBL/GenBank/DDBJ whole genome shotgun (WGS) entry which is preliminary data.</text>
</comment>
<protein>
    <recommendedName>
        <fullName evidence="2">Tape measure protein N-terminal domain-containing protein</fullName>
    </recommendedName>
</protein>
<proteinExistence type="predicted"/>
<feature type="transmembrane region" description="Helical" evidence="1">
    <location>
        <begin position="344"/>
        <end position="363"/>
    </location>
</feature>
<evidence type="ECO:0000313" key="3">
    <source>
        <dbReference type="EMBL" id="PPS21026.1"/>
    </source>
</evidence>
<keyword evidence="1" id="KW-0472">Membrane</keyword>
<feature type="transmembrane region" description="Helical" evidence="1">
    <location>
        <begin position="375"/>
        <end position="397"/>
    </location>
</feature>
<accession>A0ABX5B1D7</accession>
<dbReference type="Proteomes" id="UP000238924">
    <property type="component" value="Unassembled WGS sequence"/>
</dbReference>
<evidence type="ECO:0000256" key="1">
    <source>
        <dbReference type="SAM" id="Phobius"/>
    </source>
</evidence>
<dbReference type="EMBL" id="JJMJ01000239">
    <property type="protein sequence ID" value="PPS21026.1"/>
    <property type="molecule type" value="Genomic_DNA"/>
</dbReference>
<keyword evidence="4" id="KW-1185">Reference proteome</keyword>
<feature type="domain" description="Tape measure protein N-terminal" evidence="2">
    <location>
        <begin position="66"/>
        <end position="251"/>
    </location>
</feature>
<keyword evidence="1" id="KW-0812">Transmembrane</keyword>
<sequence length="712" mass="79715">MAVSSNIFNVAVVLSFIDKFTRPMTRMTSGMGKLQQQLYYADRYMQDAFVKGTIAAVGMTAAINKMVDAYKWLETASVNMTTALKGDIEAADELIEKIRNMAENSPLTAEPLVNSANILLSYGVQKDDIMDTLKRLGDLSKGKDDILESLVMGYGRIIAEDRVTREHLDRFTFKGGIDMYGALAKAMNMDKKQLAKEMQAGNVRAENLIEAVRILTDQGGQFYDAMNKLNDTLEGQTQQFLEKLDRVFGAFGGVFAPFFKEALKTVINPMLTDTRKIIEGYLVPDASRIKYQYDKETNTTTKIIYDTDTTVNIWTALKKVLDALKPDLEFLKQVMENLKNGTSLFYVFVDILVSFINGLKAAFKVFTVILNVLRPFRNIIGFLAGAFVFIAPFMFVFVKIFSLFSAFSQVLLGTGKNIAYFIKYMRIIPKYWIHNIKYFYNNITAVLPKIISSVKLTFTYIKMYFMMAFTYVKSLFIRSFIFIKGALIGAFTAVKGAIAGLAGTALGTVAIIGIVIAAVIGLSLIFGQLYKRFEWFRKIVDGFTGFLYKIADKLKSMGGIFEFFGKKIENISNVFRAFFQGDLFSLLLSMFKMAADSILGIFILILAGASFVFNKLNDFLGTMGINWLDGIAKKTDAILNGLRGVSDNMQEMLDDNAKARGENIKENAKVNGENTSVNIENHNNITTKDPDTTAETETFFYTEINPLPNGAY</sequence>